<dbReference type="Pfam" id="PF00583">
    <property type="entry name" value="Acetyltransf_1"/>
    <property type="match status" value="1"/>
</dbReference>
<feature type="domain" description="N-acetyltransferase" evidence="2">
    <location>
        <begin position="13"/>
        <end position="210"/>
    </location>
</feature>
<comment type="caution">
    <text evidence="3">The sequence shown here is derived from an EMBL/GenBank/DDBJ whole genome shotgun (WGS) entry which is preliminary data.</text>
</comment>
<dbReference type="Gene3D" id="3.40.630.30">
    <property type="match status" value="1"/>
</dbReference>
<proteinExistence type="predicted"/>
<feature type="region of interest" description="Disordered" evidence="1">
    <location>
        <begin position="84"/>
        <end position="104"/>
    </location>
</feature>
<dbReference type="EMBL" id="SRMI01000004">
    <property type="protein sequence ID" value="TVY72502.1"/>
    <property type="molecule type" value="Genomic_DNA"/>
</dbReference>
<dbReference type="PANTHER" id="PTHR42791">
    <property type="entry name" value="GNAT FAMILY ACETYLTRANSFERASE"/>
    <property type="match status" value="1"/>
</dbReference>
<name>A0A559LFH3_FUSOC</name>
<dbReference type="PANTHER" id="PTHR42791:SF4">
    <property type="entry name" value="ACETYLTRANSFERASE, GNAT FAMILY FAMILY (AFU_ORTHOLOGUE AFUA_4G09540)-RELATED"/>
    <property type="match status" value="1"/>
</dbReference>
<accession>A0A559LFH3</accession>
<dbReference type="InterPro" id="IPR016181">
    <property type="entry name" value="Acyl_CoA_acyltransferase"/>
</dbReference>
<dbReference type="Proteomes" id="UP000320707">
    <property type="component" value="Unassembled WGS sequence"/>
</dbReference>
<organism evidence="3 4">
    <name type="scientific">Fusarium oxysporum f. sp. cubense</name>
    <dbReference type="NCBI Taxonomy" id="61366"/>
    <lineage>
        <taxon>Eukaryota</taxon>
        <taxon>Fungi</taxon>
        <taxon>Dikarya</taxon>
        <taxon>Ascomycota</taxon>
        <taxon>Pezizomycotina</taxon>
        <taxon>Sordariomycetes</taxon>
        <taxon>Hypocreomycetidae</taxon>
        <taxon>Hypocreales</taxon>
        <taxon>Nectriaceae</taxon>
        <taxon>Fusarium</taxon>
        <taxon>Fusarium oxysporum species complex</taxon>
    </lineage>
</organism>
<reference evidence="3 4" key="1">
    <citation type="journal article" date="2019" name="Microbiol. Resour. Announc.">
        <title>High-quality draft genome sequence of Fusarium oxysporum f. sp. cubense strain 160527, a causal agent of Panama disease.</title>
        <authorList>
            <person name="Asai S."/>
            <person name="Ayukawa Y."/>
            <person name="Gan P."/>
            <person name="Masuda S."/>
            <person name="Komatsu K."/>
            <person name="Shirasu K."/>
            <person name="Arie T."/>
        </authorList>
    </citation>
    <scope>NUCLEOTIDE SEQUENCE [LARGE SCALE GENOMIC DNA]</scope>
    <source>
        <strain evidence="3 4">160527</strain>
    </source>
</reference>
<dbReference type="SUPFAM" id="SSF55729">
    <property type="entry name" value="Acyl-CoA N-acyltransferases (Nat)"/>
    <property type="match status" value="1"/>
</dbReference>
<dbReference type="PROSITE" id="PS51186">
    <property type="entry name" value="GNAT"/>
    <property type="match status" value="1"/>
</dbReference>
<evidence type="ECO:0000313" key="4">
    <source>
        <dbReference type="Proteomes" id="UP000320707"/>
    </source>
</evidence>
<sequence length="220" mass="24576">MPDLASILPVSEPDFTTLAEFIYSSKLTLAINGFLYDDWPNEAAQKPIYRQAVESSFNNPESHCLKAVDQESGDIIGYLVLTRKRPGEGSSPEEESTAGQEVPEGMNPDVFCAVAQAVNNITQETDKLDRLELTFIYVKPSHRKQGIGALLMREAFSRAEAEGVILYLCSEPAAHDFYKRRGFQDIIHADIDLSKWAPPYSGFGLFRWTGMTWTPSEECS</sequence>
<dbReference type="InterPro" id="IPR052523">
    <property type="entry name" value="Trichothecene_AcTrans"/>
</dbReference>
<dbReference type="CDD" id="cd04301">
    <property type="entry name" value="NAT_SF"/>
    <property type="match status" value="1"/>
</dbReference>
<dbReference type="AlphaFoldDB" id="A0A559LFH3"/>
<gene>
    <name evidence="3" type="ORF">Focb16_v012132</name>
</gene>
<evidence type="ECO:0000259" key="2">
    <source>
        <dbReference type="PROSITE" id="PS51186"/>
    </source>
</evidence>
<evidence type="ECO:0000256" key="1">
    <source>
        <dbReference type="SAM" id="MobiDB-lite"/>
    </source>
</evidence>
<dbReference type="InterPro" id="IPR000182">
    <property type="entry name" value="GNAT_dom"/>
</dbReference>
<protein>
    <recommendedName>
        <fullName evidence="2">N-acetyltransferase domain-containing protein</fullName>
    </recommendedName>
</protein>
<evidence type="ECO:0000313" key="3">
    <source>
        <dbReference type="EMBL" id="TVY72502.1"/>
    </source>
</evidence>
<dbReference type="GO" id="GO:0016747">
    <property type="term" value="F:acyltransferase activity, transferring groups other than amino-acyl groups"/>
    <property type="evidence" value="ECO:0007669"/>
    <property type="project" value="InterPro"/>
</dbReference>